<dbReference type="GO" id="GO:0007165">
    <property type="term" value="P:signal transduction"/>
    <property type="evidence" value="ECO:0007669"/>
    <property type="project" value="InterPro"/>
</dbReference>
<sequence length="597" mass="65451">MTSSMTFQFQRPSFPSSNSITHQWTHDVFLSFRGKDTRNNFTAHLYNAFQKKGINSTFIDYDENNELTTTSSRGEEISQTLLKTIEVSRTSVVVLSRNYASSICCLNELMKIIECKETKGQIVLPVFWKVDPSDVRHQRRSFGKALAQFQDNIMVKRWKAALKDVANLSGWHIARGKGGYGGLMKTGTTDQTKCSHRGLKVFLVYRGPTGSVPWTAVGFVFLELLKSALMEKFQSKDFRPAKDQPFFLLLSPIYSVGAAVDQSVMQSTATSGSFQPLHHLPRHHLHYPSQLVPPQIAFMAGFGCEPLGNLPWTTGVWELKNALMDLQSVRDDIEEATLCIDTSISRVAELVKECRETTGVVSTSTVAFLMVANDSQVMRVVGRVSLRACKMMLSRDTLEKMICQLFEAKVARNFFTIMLIKHIADEVAVESVDNVTADFDDEVAADAACNVTADFVDEVAADAACNVTADLVDKVAADAACNVTADFVDEVAADAACNVTADLVDKVAADAACNVTADLVDEVEYAQSESPKDSDSTKIALEVADLHLAPVSCVMRIVVEVGGDSLLSAVFGKSISKISVALPISATPWMQRSLDKL</sequence>
<accession>A0A2N9FVG7</accession>
<evidence type="ECO:0000313" key="6">
    <source>
        <dbReference type="EMBL" id="SPC91120.1"/>
    </source>
</evidence>
<feature type="domain" description="TIR" evidence="5">
    <location>
        <begin position="24"/>
        <end position="196"/>
    </location>
</feature>
<dbReference type="Gene3D" id="3.40.50.10140">
    <property type="entry name" value="Toll/interleukin-1 receptor homology (TIR) domain"/>
    <property type="match status" value="1"/>
</dbReference>
<reference evidence="6" key="1">
    <citation type="submission" date="2018-02" db="EMBL/GenBank/DDBJ databases">
        <authorList>
            <person name="Cohen D.B."/>
            <person name="Kent A.D."/>
        </authorList>
    </citation>
    <scope>NUCLEOTIDE SEQUENCE</scope>
</reference>
<evidence type="ECO:0000256" key="1">
    <source>
        <dbReference type="ARBA" id="ARBA00011982"/>
    </source>
</evidence>
<dbReference type="EMBL" id="OIVN01001204">
    <property type="protein sequence ID" value="SPC91120.1"/>
    <property type="molecule type" value="Genomic_DNA"/>
</dbReference>
<dbReference type="SUPFAM" id="SSF52200">
    <property type="entry name" value="Toll/Interleukin receptor TIR domain"/>
    <property type="match status" value="1"/>
</dbReference>
<evidence type="ECO:0000256" key="3">
    <source>
        <dbReference type="ARBA" id="ARBA00023027"/>
    </source>
</evidence>
<name>A0A2N9FVG7_FAGSY</name>
<dbReference type="PROSITE" id="PS50104">
    <property type="entry name" value="TIR"/>
    <property type="match status" value="1"/>
</dbReference>
<dbReference type="SMART" id="SM00255">
    <property type="entry name" value="TIR"/>
    <property type="match status" value="1"/>
</dbReference>
<dbReference type="InterPro" id="IPR035897">
    <property type="entry name" value="Toll_tir_struct_dom_sf"/>
</dbReference>
<dbReference type="PANTHER" id="PTHR32009">
    <property type="entry name" value="TMV RESISTANCE PROTEIN N-LIKE"/>
    <property type="match status" value="1"/>
</dbReference>
<organism evidence="6">
    <name type="scientific">Fagus sylvatica</name>
    <name type="common">Beechnut</name>
    <dbReference type="NCBI Taxonomy" id="28930"/>
    <lineage>
        <taxon>Eukaryota</taxon>
        <taxon>Viridiplantae</taxon>
        <taxon>Streptophyta</taxon>
        <taxon>Embryophyta</taxon>
        <taxon>Tracheophyta</taxon>
        <taxon>Spermatophyta</taxon>
        <taxon>Magnoliopsida</taxon>
        <taxon>eudicotyledons</taxon>
        <taxon>Gunneridae</taxon>
        <taxon>Pentapetalae</taxon>
        <taxon>rosids</taxon>
        <taxon>fabids</taxon>
        <taxon>Fagales</taxon>
        <taxon>Fagaceae</taxon>
        <taxon>Fagus</taxon>
    </lineage>
</organism>
<dbReference type="Pfam" id="PF01582">
    <property type="entry name" value="TIR"/>
    <property type="match status" value="1"/>
</dbReference>
<evidence type="ECO:0000256" key="4">
    <source>
        <dbReference type="ARBA" id="ARBA00047304"/>
    </source>
</evidence>
<dbReference type="EC" id="3.2.2.6" evidence="1"/>
<dbReference type="PANTHER" id="PTHR32009:SF39">
    <property type="entry name" value="TIR DOMAIN-CONTAINING PROTEIN"/>
    <property type="match status" value="1"/>
</dbReference>
<dbReference type="GO" id="GO:0061809">
    <property type="term" value="F:NAD+ nucleosidase activity, cyclic ADP-ribose generating"/>
    <property type="evidence" value="ECO:0007669"/>
    <property type="project" value="UniProtKB-EC"/>
</dbReference>
<keyword evidence="2" id="KW-0378">Hydrolase</keyword>
<comment type="catalytic activity">
    <reaction evidence="4">
        <text>NAD(+) + H2O = ADP-D-ribose + nicotinamide + H(+)</text>
        <dbReference type="Rhea" id="RHEA:16301"/>
        <dbReference type="ChEBI" id="CHEBI:15377"/>
        <dbReference type="ChEBI" id="CHEBI:15378"/>
        <dbReference type="ChEBI" id="CHEBI:17154"/>
        <dbReference type="ChEBI" id="CHEBI:57540"/>
        <dbReference type="ChEBI" id="CHEBI:57967"/>
        <dbReference type="EC" id="3.2.2.6"/>
    </reaction>
    <physiologicalReaction direction="left-to-right" evidence="4">
        <dbReference type="Rhea" id="RHEA:16302"/>
    </physiologicalReaction>
</comment>
<protein>
    <recommendedName>
        <fullName evidence="1">ADP-ribosyl cyclase/cyclic ADP-ribose hydrolase</fullName>
        <ecNumber evidence="1">3.2.2.6</ecNumber>
    </recommendedName>
</protein>
<evidence type="ECO:0000256" key="2">
    <source>
        <dbReference type="ARBA" id="ARBA00022801"/>
    </source>
</evidence>
<proteinExistence type="predicted"/>
<dbReference type="FunFam" id="3.40.50.10140:FF:000007">
    <property type="entry name" value="Disease resistance protein (TIR-NBS-LRR class)"/>
    <property type="match status" value="1"/>
</dbReference>
<dbReference type="InterPro" id="IPR000157">
    <property type="entry name" value="TIR_dom"/>
</dbReference>
<keyword evidence="3" id="KW-0520">NAD</keyword>
<gene>
    <name evidence="6" type="ORF">FSB_LOCUS19002</name>
</gene>
<evidence type="ECO:0000259" key="5">
    <source>
        <dbReference type="PROSITE" id="PS50104"/>
    </source>
</evidence>
<dbReference type="AlphaFoldDB" id="A0A2N9FVG7"/>